<keyword evidence="3" id="KW-1185">Reference proteome</keyword>
<dbReference type="RefSeq" id="WP_109102401.1">
    <property type="nucleotide sequence ID" value="NZ_QDKQ01000064.1"/>
</dbReference>
<dbReference type="InterPro" id="IPR037883">
    <property type="entry name" value="Knr4/Smi1-like_sf"/>
</dbReference>
<dbReference type="Pfam" id="PF09346">
    <property type="entry name" value="SMI1_KNR4"/>
    <property type="match status" value="1"/>
</dbReference>
<name>A0A2T9JLN2_9CAUL</name>
<comment type="caution">
    <text evidence="2">The sequence shown here is derived from an EMBL/GenBank/DDBJ whole genome shotgun (WGS) entry which is preliminary data.</text>
</comment>
<reference evidence="2 3" key="1">
    <citation type="submission" date="2018-04" db="EMBL/GenBank/DDBJ databases">
        <title>The genome sequence of Caulobacter sp. 744.</title>
        <authorList>
            <person name="Gao J."/>
            <person name="Sun J."/>
        </authorList>
    </citation>
    <scope>NUCLEOTIDE SEQUENCE [LARGE SCALE GENOMIC DNA]</scope>
    <source>
        <strain evidence="2 3">774</strain>
    </source>
</reference>
<evidence type="ECO:0000313" key="3">
    <source>
        <dbReference type="Proteomes" id="UP000245073"/>
    </source>
</evidence>
<evidence type="ECO:0000313" key="2">
    <source>
        <dbReference type="EMBL" id="PVM84601.1"/>
    </source>
</evidence>
<sequence length="170" mass="18912">MWPEIIAQLASTPEVLASLNPPASTREIDALERRVGARLPDSFKAYLATMDGQNDLGETAWLVEYNRFLPVAEIIETMDTMKALFAGEGRIAHIAENRIRPVLWDRRWIPFAGFMGSNHLVLDLHPGRKGVAGQIFQSFPGVDLEDDATVIADSFTDFSRDLLATLQARS</sequence>
<dbReference type="PANTHER" id="PTHR47432:SF1">
    <property type="entry name" value="CELL WALL ASSEMBLY REGULATOR SMI1"/>
    <property type="match status" value="1"/>
</dbReference>
<protein>
    <submittedName>
        <fullName evidence="2">SMI1/KNR4 family protein</fullName>
    </submittedName>
</protein>
<dbReference type="PANTHER" id="PTHR47432">
    <property type="entry name" value="CELL WALL ASSEMBLY REGULATOR SMI1"/>
    <property type="match status" value="1"/>
</dbReference>
<dbReference type="InterPro" id="IPR018958">
    <property type="entry name" value="Knr4/Smi1-like_dom"/>
</dbReference>
<dbReference type="SMART" id="SM00860">
    <property type="entry name" value="SMI1_KNR4"/>
    <property type="match status" value="1"/>
</dbReference>
<dbReference type="EMBL" id="QDKQ01000064">
    <property type="protein sequence ID" value="PVM84601.1"/>
    <property type="molecule type" value="Genomic_DNA"/>
</dbReference>
<organism evidence="2 3">
    <name type="scientific">Caulobacter endophyticus</name>
    <dbReference type="NCBI Taxonomy" id="2172652"/>
    <lineage>
        <taxon>Bacteria</taxon>
        <taxon>Pseudomonadati</taxon>
        <taxon>Pseudomonadota</taxon>
        <taxon>Alphaproteobacteria</taxon>
        <taxon>Caulobacterales</taxon>
        <taxon>Caulobacteraceae</taxon>
        <taxon>Caulobacter</taxon>
    </lineage>
</organism>
<dbReference type="AlphaFoldDB" id="A0A2T9JLN2"/>
<dbReference type="SUPFAM" id="SSF160631">
    <property type="entry name" value="SMI1/KNR4-like"/>
    <property type="match status" value="1"/>
</dbReference>
<gene>
    <name evidence="2" type="ORF">DDF67_18965</name>
</gene>
<feature type="domain" description="Knr4/Smi1-like" evidence="1">
    <location>
        <begin position="22"/>
        <end position="161"/>
    </location>
</feature>
<dbReference type="Gene3D" id="3.40.1580.10">
    <property type="entry name" value="SMI1/KNR4-like"/>
    <property type="match status" value="1"/>
</dbReference>
<dbReference type="Proteomes" id="UP000245073">
    <property type="component" value="Unassembled WGS sequence"/>
</dbReference>
<proteinExistence type="predicted"/>
<accession>A0A2T9JLN2</accession>
<dbReference type="OrthoDB" id="7593948at2"/>
<evidence type="ECO:0000259" key="1">
    <source>
        <dbReference type="SMART" id="SM00860"/>
    </source>
</evidence>
<dbReference type="InterPro" id="IPR051873">
    <property type="entry name" value="KNR4/SMI1_regulator"/>
</dbReference>